<accession>A0A444ZBH9</accession>
<organism evidence="3 4">
    <name type="scientific">Arachis hypogaea</name>
    <name type="common">Peanut</name>
    <dbReference type="NCBI Taxonomy" id="3818"/>
    <lineage>
        <taxon>Eukaryota</taxon>
        <taxon>Viridiplantae</taxon>
        <taxon>Streptophyta</taxon>
        <taxon>Embryophyta</taxon>
        <taxon>Tracheophyta</taxon>
        <taxon>Spermatophyta</taxon>
        <taxon>Magnoliopsida</taxon>
        <taxon>eudicotyledons</taxon>
        <taxon>Gunneridae</taxon>
        <taxon>Pentapetalae</taxon>
        <taxon>rosids</taxon>
        <taxon>fabids</taxon>
        <taxon>Fabales</taxon>
        <taxon>Fabaceae</taxon>
        <taxon>Papilionoideae</taxon>
        <taxon>50 kb inversion clade</taxon>
        <taxon>dalbergioids sensu lato</taxon>
        <taxon>Dalbergieae</taxon>
        <taxon>Pterocarpus clade</taxon>
        <taxon>Arachis</taxon>
    </lineage>
</organism>
<feature type="compositionally biased region" description="Acidic residues" evidence="1">
    <location>
        <begin position="190"/>
        <end position="202"/>
    </location>
</feature>
<reference evidence="3 4" key="1">
    <citation type="submission" date="2019-01" db="EMBL/GenBank/DDBJ databases">
        <title>Sequencing of cultivated peanut Arachis hypogaea provides insights into genome evolution and oil improvement.</title>
        <authorList>
            <person name="Chen X."/>
        </authorList>
    </citation>
    <scope>NUCLEOTIDE SEQUENCE [LARGE SCALE GENOMIC DNA]</scope>
    <source>
        <strain evidence="4">cv. Fuhuasheng</strain>
        <tissue evidence="3">Leaves</tissue>
    </source>
</reference>
<gene>
    <name evidence="3" type="ORF">Ahy_B04g069055</name>
</gene>
<feature type="domain" description="Aminotransferase-like plant mobile" evidence="2">
    <location>
        <begin position="1"/>
        <end position="76"/>
    </location>
</feature>
<dbReference type="EMBL" id="SDMP01000014">
    <property type="protein sequence ID" value="RYR11535.1"/>
    <property type="molecule type" value="Genomic_DNA"/>
</dbReference>
<feature type="compositionally biased region" description="Polar residues" evidence="1">
    <location>
        <begin position="154"/>
        <end position="163"/>
    </location>
</feature>
<feature type="region of interest" description="Disordered" evidence="1">
    <location>
        <begin position="129"/>
        <end position="163"/>
    </location>
</feature>
<feature type="compositionally biased region" description="Low complexity" evidence="1">
    <location>
        <begin position="131"/>
        <end position="145"/>
    </location>
</feature>
<dbReference type="PANTHER" id="PTHR46033">
    <property type="entry name" value="PROTEIN MAIN-LIKE 2"/>
    <property type="match status" value="1"/>
</dbReference>
<evidence type="ECO:0000259" key="2">
    <source>
        <dbReference type="Pfam" id="PF10536"/>
    </source>
</evidence>
<evidence type="ECO:0000313" key="4">
    <source>
        <dbReference type="Proteomes" id="UP000289738"/>
    </source>
</evidence>
<dbReference type="InterPro" id="IPR044824">
    <property type="entry name" value="MAIN-like"/>
</dbReference>
<evidence type="ECO:0000256" key="1">
    <source>
        <dbReference type="SAM" id="MobiDB-lite"/>
    </source>
</evidence>
<proteinExistence type="predicted"/>
<evidence type="ECO:0000313" key="3">
    <source>
        <dbReference type="EMBL" id="RYR11535.1"/>
    </source>
</evidence>
<dbReference type="GO" id="GO:0010073">
    <property type="term" value="P:meristem maintenance"/>
    <property type="evidence" value="ECO:0007669"/>
    <property type="project" value="InterPro"/>
</dbReference>
<feature type="region of interest" description="Disordered" evidence="1">
    <location>
        <begin position="176"/>
        <end position="205"/>
    </location>
</feature>
<name>A0A444ZBH9_ARAHY</name>
<sequence length="222" mass="24973">MLLFGTILFGDKSGIAVHLKFLPLLRDFGSIRQYSWGSTCLAHLYRALCRASRFVYRSVSGSCWILWCERMMRIIPLVMMTIKNRSPSHRDEALFSQLLGFMGANTGQSQSNHQPDMMLRGYSLDARHSCRTSSSTSGGRVSGDSSRSDDGQGILNSQNSQRISMDLIEKNAKTIEHESDDYLVEQSDGKDDDENEDGDEDEIKNPIMTTMIMVMIQSLVQV</sequence>
<dbReference type="Pfam" id="PF10536">
    <property type="entry name" value="PMD"/>
    <property type="match status" value="1"/>
</dbReference>
<protein>
    <recommendedName>
        <fullName evidence="2">Aminotransferase-like plant mobile domain-containing protein</fullName>
    </recommendedName>
</protein>
<keyword evidence="4" id="KW-1185">Reference proteome</keyword>
<dbReference type="Proteomes" id="UP000289738">
    <property type="component" value="Chromosome B04"/>
</dbReference>
<dbReference type="AlphaFoldDB" id="A0A444ZBH9"/>
<dbReference type="InterPro" id="IPR019557">
    <property type="entry name" value="AminoTfrase-like_pln_mobile"/>
</dbReference>
<comment type="caution">
    <text evidence="3">The sequence shown here is derived from an EMBL/GenBank/DDBJ whole genome shotgun (WGS) entry which is preliminary data.</text>
</comment>
<dbReference type="PANTHER" id="PTHR46033:SF8">
    <property type="entry name" value="PROTEIN MAINTENANCE OF MERISTEMS-LIKE"/>
    <property type="match status" value="1"/>
</dbReference>